<keyword evidence="2" id="KW-0560">Oxidoreductase</keyword>
<organism evidence="4">
    <name type="scientific">Edaphobacter paludis</name>
    <dbReference type="NCBI Taxonomy" id="3035702"/>
    <lineage>
        <taxon>Bacteria</taxon>
        <taxon>Pseudomonadati</taxon>
        <taxon>Acidobacteriota</taxon>
        <taxon>Terriglobia</taxon>
        <taxon>Terriglobales</taxon>
        <taxon>Acidobacteriaceae</taxon>
        <taxon>Edaphobacter</taxon>
    </lineage>
</organism>
<evidence type="ECO:0000313" key="4">
    <source>
        <dbReference type="EMBL" id="XBH10748.1"/>
    </source>
</evidence>
<dbReference type="KEGG" id="epl:P4G45_03200"/>
<dbReference type="EMBL" id="CP121194">
    <property type="protein sequence ID" value="XBH10748.1"/>
    <property type="molecule type" value="Genomic_DNA"/>
</dbReference>
<dbReference type="SUPFAM" id="SSF51735">
    <property type="entry name" value="NAD(P)-binding Rossmann-fold domains"/>
    <property type="match status" value="1"/>
</dbReference>
<gene>
    <name evidence="4" type="ORF">P4G45_03200</name>
    <name evidence="5" type="ORF">P8936_03165</name>
</gene>
<dbReference type="EMBL" id="CP121195">
    <property type="protein sequence ID" value="XBH14176.1"/>
    <property type="molecule type" value="Genomic_DNA"/>
</dbReference>
<evidence type="ECO:0000256" key="1">
    <source>
        <dbReference type="ARBA" id="ARBA00006484"/>
    </source>
</evidence>
<dbReference type="PANTHER" id="PTHR42901:SF1">
    <property type="entry name" value="ALCOHOL DEHYDROGENASE"/>
    <property type="match status" value="1"/>
</dbReference>
<dbReference type="PIRSF" id="PIRSF000126">
    <property type="entry name" value="11-beta-HSD1"/>
    <property type="match status" value="1"/>
</dbReference>
<sequence>MKSLQGKIVIVTGASSGIGRATALAFAHEGARLLLCARRLERLEELKQALLDTGAPGVHAFELDVQKRAVVEGAIAELPTDWREIDVLVNNAGLSRGLSKLYEDDPENWEEMIDTNIKGLLYVTRAVVPGMVSRGRGHVINLGSTAGYITYANGAVYCATKAAEKAISEGLKIDLMGTSVRVTSVDPGMVETAFSSVRFHGDEEKAEKVYQNITPLQPEDVADAIVWAASRPAHVNIHNILMTTIDQANSMVLHRHS</sequence>
<dbReference type="Pfam" id="PF00106">
    <property type="entry name" value="adh_short"/>
    <property type="match status" value="1"/>
</dbReference>
<evidence type="ECO:0000256" key="2">
    <source>
        <dbReference type="ARBA" id="ARBA00023002"/>
    </source>
</evidence>
<dbReference type="RefSeq" id="WP_348268239.1">
    <property type="nucleotide sequence ID" value="NZ_CP121194.1"/>
</dbReference>
<name>A0AAU7CZ29_9BACT</name>
<dbReference type="AlphaFoldDB" id="A0AAU7CZ29"/>
<dbReference type="PRINTS" id="PR00081">
    <property type="entry name" value="GDHRDH"/>
</dbReference>
<evidence type="ECO:0000313" key="5">
    <source>
        <dbReference type="EMBL" id="XBH14176.1"/>
    </source>
</evidence>
<dbReference type="GO" id="GO:0016616">
    <property type="term" value="F:oxidoreductase activity, acting on the CH-OH group of donors, NAD or NADP as acceptor"/>
    <property type="evidence" value="ECO:0007669"/>
    <property type="project" value="UniProtKB-ARBA"/>
</dbReference>
<comment type="similarity">
    <text evidence="1 3">Belongs to the short-chain dehydrogenases/reductases (SDR) family.</text>
</comment>
<proteinExistence type="inferred from homology"/>
<accession>A0AAU7CZ29</accession>
<accession>A0AAU7DBI9</accession>
<dbReference type="PANTHER" id="PTHR42901">
    <property type="entry name" value="ALCOHOL DEHYDROGENASE"/>
    <property type="match status" value="1"/>
</dbReference>
<dbReference type="InterPro" id="IPR036291">
    <property type="entry name" value="NAD(P)-bd_dom_sf"/>
</dbReference>
<reference evidence="4" key="1">
    <citation type="submission" date="2023-03" db="EMBL/GenBank/DDBJ databases">
        <title>Edaphobacter sp.</title>
        <authorList>
            <person name="Huber K.J."/>
            <person name="Papendorf J."/>
            <person name="Pilke C."/>
            <person name="Bunk B."/>
            <person name="Sproeer C."/>
            <person name="Pester M."/>
        </authorList>
    </citation>
    <scope>NUCLEOTIDE SEQUENCE</scope>
    <source>
        <strain evidence="4">DSM 109919</strain>
        <strain evidence="5">DSM 109920</strain>
    </source>
</reference>
<dbReference type="Gene3D" id="3.40.50.720">
    <property type="entry name" value="NAD(P)-binding Rossmann-like Domain"/>
    <property type="match status" value="1"/>
</dbReference>
<dbReference type="PRINTS" id="PR00080">
    <property type="entry name" value="SDRFAMILY"/>
</dbReference>
<dbReference type="FunFam" id="3.40.50.720:FF:000047">
    <property type="entry name" value="NADP-dependent L-serine/L-allo-threonine dehydrogenase"/>
    <property type="match status" value="1"/>
</dbReference>
<evidence type="ECO:0000256" key="3">
    <source>
        <dbReference type="RuleBase" id="RU000363"/>
    </source>
</evidence>
<protein>
    <submittedName>
        <fullName evidence="4">SDR family NAD(P)-dependent oxidoreductase</fullName>
    </submittedName>
</protein>
<dbReference type="InterPro" id="IPR002347">
    <property type="entry name" value="SDR_fam"/>
</dbReference>